<gene>
    <name evidence="1" type="ORF">C489_04067</name>
</gene>
<evidence type="ECO:0000313" key="2">
    <source>
        <dbReference type="Proteomes" id="UP000011632"/>
    </source>
</evidence>
<dbReference type="InterPro" id="IPR055927">
    <property type="entry name" value="DUF7504"/>
</dbReference>
<organism evidence="1 2">
    <name type="scientific">Natrinema versiforme JCM 10478</name>
    <dbReference type="NCBI Taxonomy" id="1227496"/>
    <lineage>
        <taxon>Archaea</taxon>
        <taxon>Methanobacteriati</taxon>
        <taxon>Methanobacteriota</taxon>
        <taxon>Stenosarchaea group</taxon>
        <taxon>Halobacteria</taxon>
        <taxon>Halobacteriales</taxon>
        <taxon>Natrialbaceae</taxon>
        <taxon>Natrinema</taxon>
    </lineage>
</organism>
<name>L9Y9W8_9EURY</name>
<dbReference type="AlphaFoldDB" id="L9Y9W8"/>
<accession>L9Y9W8</accession>
<dbReference type="STRING" id="1227496.C489_04067"/>
<comment type="caution">
    <text evidence="1">The sequence shown here is derived from an EMBL/GenBank/DDBJ whole genome shotgun (WGS) entry which is preliminary data.</text>
</comment>
<protein>
    <recommendedName>
        <fullName evidence="3">KaiC-like domain-containing protein</fullName>
    </recommendedName>
</protein>
<evidence type="ECO:0000313" key="1">
    <source>
        <dbReference type="EMBL" id="ELY69718.1"/>
    </source>
</evidence>
<keyword evidence="2" id="KW-1185">Reference proteome</keyword>
<sequence length="218" mass="23896">MEDDGGAVVSDRATFARTLDALKREGSNVLLVGAAAGTHERVCQRLLGGTNRDTRYRLFVTTEGDRLACENADSDAAERIRTIDSRAVLETETESATESGVSSLGALGIQILETINEFDEDADGLEPSALRVCVGSLVPLLQEYDAETVFRLLHVLTARVDRSRGMGHYHVPLAPDHDAVALFEPLFDAVVTVRSRGGTDEQRWHLRETNTTTDWLEL</sequence>
<dbReference type="PATRIC" id="fig|1227496.3.peg.813"/>
<proteinExistence type="predicted"/>
<reference evidence="1 2" key="1">
    <citation type="journal article" date="2014" name="PLoS Genet.">
        <title>Phylogenetically driven sequencing of extremely halophilic archaea reveals strategies for static and dynamic osmo-response.</title>
        <authorList>
            <person name="Becker E.A."/>
            <person name="Seitzer P.M."/>
            <person name="Tritt A."/>
            <person name="Larsen D."/>
            <person name="Krusor M."/>
            <person name="Yao A.I."/>
            <person name="Wu D."/>
            <person name="Madern D."/>
            <person name="Eisen J.A."/>
            <person name="Darling A.E."/>
            <person name="Facciotti M.T."/>
        </authorList>
    </citation>
    <scope>NUCLEOTIDE SEQUENCE [LARGE SCALE GENOMIC DNA]</scope>
    <source>
        <strain evidence="1 2">JCM 10478</strain>
    </source>
</reference>
<evidence type="ECO:0008006" key="3">
    <source>
        <dbReference type="Google" id="ProtNLM"/>
    </source>
</evidence>
<dbReference type="RefSeq" id="WP_006429861.1">
    <property type="nucleotide sequence ID" value="NZ_AOID01000014.1"/>
</dbReference>
<dbReference type="OrthoDB" id="252760at2157"/>
<dbReference type="Proteomes" id="UP000011632">
    <property type="component" value="Unassembled WGS sequence"/>
</dbReference>
<dbReference type="EMBL" id="AOID01000014">
    <property type="protein sequence ID" value="ELY69718.1"/>
    <property type="molecule type" value="Genomic_DNA"/>
</dbReference>
<dbReference type="Pfam" id="PF24336">
    <property type="entry name" value="DUF7504"/>
    <property type="match status" value="1"/>
</dbReference>